<evidence type="ECO:0000313" key="14">
    <source>
        <dbReference type="EMBL" id="WFP15678.1"/>
    </source>
</evidence>
<dbReference type="Gene3D" id="3.40.50.720">
    <property type="entry name" value="NAD(P)-binding Rossmann-like Domain"/>
    <property type="match status" value="1"/>
</dbReference>
<dbReference type="PROSITE" id="PS00747">
    <property type="entry name" value="GLUTR"/>
    <property type="match status" value="1"/>
</dbReference>
<evidence type="ECO:0000256" key="7">
    <source>
        <dbReference type="ARBA" id="ARBA00047464"/>
    </source>
</evidence>
<evidence type="ECO:0000256" key="9">
    <source>
        <dbReference type="RuleBase" id="RU000584"/>
    </source>
</evidence>
<keyword evidence="4 8" id="KW-0521">NADP</keyword>
<feature type="binding site" evidence="8">
    <location>
        <begin position="198"/>
        <end position="203"/>
    </location>
    <ligand>
        <name>NADP(+)</name>
        <dbReference type="ChEBI" id="CHEBI:58349"/>
    </ligand>
</feature>
<accession>A0ABY8H4S3</accession>
<evidence type="ECO:0000256" key="6">
    <source>
        <dbReference type="ARBA" id="ARBA00023244"/>
    </source>
</evidence>
<dbReference type="Pfam" id="PF00745">
    <property type="entry name" value="GlutR_dimer"/>
    <property type="match status" value="1"/>
</dbReference>
<evidence type="ECO:0000313" key="15">
    <source>
        <dbReference type="Proteomes" id="UP001219037"/>
    </source>
</evidence>
<comment type="pathway">
    <text evidence="1 8 9">Porphyrin-containing compound metabolism; protoporphyrin-IX biosynthesis; 5-aminolevulinate from L-glutamyl-tRNA(Glu): step 1/2.</text>
</comment>
<dbReference type="PANTHER" id="PTHR43013:SF1">
    <property type="entry name" value="GLUTAMYL-TRNA REDUCTASE"/>
    <property type="match status" value="1"/>
</dbReference>
<organism evidence="14 15">
    <name type="scientific">Citricoccus muralis</name>
    <dbReference type="NCBI Taxonomy" id="169134"/>
    <lineage>
        <taxon>Bacteria</taxon>
        <taxon>Bacillati</taxon>
        <taxon>Actinomycetota</taxon>
        <taxon>Actinomycetes</taxon>
        <taxon>Micrococcales</taxon>
        <taxon>Micrococcaceae</taxon>
        <taxon>Citricoccus</taxon>
    </lineage>
</organism>
<dbReference type="NCBIfam" id="NF000750">
    <property type="entry name" value="PRK00045.3-4"/>
    <property type="match status" value="1"/>
</dbReference>
<comment type="subunit">
    <text evidence="8">Homodimer.</text>
</comment>
<dbReference type="PANTHER" id="PTHR43013">
    <property type="entry name" value="GLUTAMYL-TRNA REDUCTASE"/>
    <property type="match status" value="1"/>
</dbReference>
<evidence type="ECO:0000256" key="2">
    <source>
        <dbReference type="ARBA" id="ARBA00005916"/>
    </source>
</evidence>
<dbReference type="EC" id="1.2.1.70" evidence="3 8"/>
<comment type="function">
    <text evidence="8">Catalyzes the NADPH-dependent reduction of glutamyl-tRNA(Glu) to glutamate 1-semialdehyde (GSA).</text>
</comment>
<dbReference type="EMBL" id="CP121252">
    <property type="protein sequence ID" value="WFP15678.1"/>
    <property type="molecule type" value="Genomic_DNA"/>
</dbReference>
<dbReference type="NCBIfam" id="TIGR01035">
    <property type="entry name" value="hemA"/>
    <property type="match status" value="1"/>
</dbReference>
<keyword evidence="5 8" id="KW-0560">Oxidoreductase</keyword>
<evidence type="ECO:0000256" key="1">
    <source>
        <dbReference type="ARBA" id="ARBA00005059"/>
    </source>
</evidence>
<dbReference type="InterPro" id="IPR036453">
    <property type="entry name" value="GluRdtase_dimer_dom_sf"/>
</dbReference>
<dbReference type="HAMAP" id="MF_00087">
    <property type="entry name" value="Glu_tRNA_reductase"/>
    <property type="match status" value="1"/>
</dbReference>
<comment type="domain">
    <text evidence="8">Possesses an unusual extended V-shaped dimeric structure with each monomer consisting of three distinct domains arranged along a curved 'spinal' alpha-helix. The N-terminal catalytic domain specifically recognizes the glutamate moiety of the substrate. The second domain is the NADPH-binding domain, and the third C-terminal domain is responsible for dimerization.</text>
</comment>
<dbReference type="Pfam" id="PF01488">
    <property type="entry name" value="Shikimate_DH"/>
    <property type="match status" value="1"/>
</dbReference>
<comment type="similarity">
    <text evidence="2 8 9">Belongs to the glutamyl-tRNA reductase family.</text>
</comment>
<dbReference type="Pfam" id="PF05201">
    <property type="entry name" value="GlutR_N"/>
    <property type="match status" value="1"/>
</dbReference>
<dbReference type="RefSeq" id="WP_278156610.1">
    <property type="nucleotide sequence ID" value="NZ_CP121252.1"/>
</dbReference>
<reference evidence="14 15" key="1">
    <citation type="submission" date="2023-04" db="EMBL/GenBank/DDBJ databases">
        <title>Funneling lignin-derived compounds into biodiesel using alkali-halophilic Citricoccus sp. P2.</title>
        <authorList>
            <person name="Luo C.-B."/>
        </authorList>
    </citation>
    <scope>NUCLEOTIDE SEQUENCE [LARGE SCALE GENOMIC DNA]</scope>
    <source>
        <strain evidence="14 15">P2</strain>
    </source>
</reference>
<comment type="catalytic activity">
    <reaction evidence="7 8 9">
        <text>(S)-4-amino-5-oxopentanoate + tRNA(Glu) + NADP(+) = L-glutamyl-tRNA(Glu) + NADPH + H(+)</text>
        <dbReference type="Rhea" id="RHEA:12344"/>
        <dbReference type="Rhea" id="RHEA-COMP:9663"/>
        <dbReference type="Rhea" id="RHEA-COMP:9680"/>
        <dbReference type="ChEBI" id="CHEBI:15378"/>
        <dbReference type="ChEBI" id="CHEBI:57501"/>
        <dbReference type="ChEBI" id="CHEBI:57783"/>
        <dbReference type="ChEBI" id="CHEBI:58349"/>
        <dbReference type="ChEBI" id="CHEBI:78442"/>
        <dbReference type="ChEBI" id="CHEBI:78520"/>
        <dbReference type="EC" id="1.2.1.70"/>
    </reaction>
</comment>
<evidence type="ECO:0000259" key="13">
    <source>
        <dbReference type="Pfam" id="PF05201"/>
    </source>
</evidence>
<dbReference type="PIRSF" id="PIRSF000445">
    <property type="entry name" value="4pyrrol_synth_GluRdtase"/>
    <property type="match status" value="1"/>
</dbReference>
<feature type="region of interest" description="Disordered" evidence="10">
    <location>
        <begin position="427"/>
        <end position="446"/>
    </location>
</feature>
<comment type="miscellaneous">
    <text evidence="8">During catalysis, the active site Cys acts as a nucleophile attacking the alpha-carbonyl group of tRNA-bound glutamate with the formation of a thioester intermediate between enzyme and glutamate, and the concomitant release of tRNA(Glu). The thioester intermediate is finally reduced by direct hydride transfer from NADPH, to form the product GSA.</text>
</comment>
<evidence type="ECO:0000256" key="4">
    <source>
        <dbReference type="ARBA" id="ARBA00022857"/>
    </source>
</evidence>
<dbReference type="InterPro" id="IPR015896">
    <property type="entry name" value="4pyrrol_synth_GluRdtase_dimer"/>
</dbReference>
<dbReference type="InterPro" id="IPR036291">
    <property type="entry name" value="NAD(P)-bd_dom_sf"/>
</dbReference>
<feature type="active site" description="Nucleophile" evidence="8">
    <location>
        <position position="47"/>
    </location>
</feature>
<name>A0ABY8H4S3_9MICC</name>
<dbReference type="InterPro" id="IPR036343">
    <property type="entry name" value="GluRdtase_N_sf"/>
</dbReference>
<dbReference type="InterPro" id="IPR000343">
    <property type="entry name" value="4pyrrol_synth_GluRdtase"/>
</dbReference>
<feature type="binding site" evidence="8">
    <location>
        <position position="109"/>
    </location>
    <ligand>
        <name>substrate</name>
    </ligand>
</feature>
<sequence>MALFSLVAAHTSLDLEMVAQLSTGTDEVIAAVPSAEATRGAVVLSTCNRLEIYAESRDEQSIDEAAEEILDSVARGAGLNAAQVASSFQLLPQDSAVRHLFTVGAGLDSAVVGEREIAGQVRRALTQARESGITTGGLIKLFESATRTAKDVGSGTALGSTGRSIVSVALDLATELRAGTDQIAAARFWEDANVLVIGTGAYAGTTLAQLQALGAKNVAVHSASGRAEQFVEDRGGWALALGGDKVHGAFAEADVLIGCSGGARTVEAAQLAALREDSLHRLTVLDLALSHDFDPAIADLEGVDLITLESVKLAAPEEQTSAVDQARSMVDEAVSAFVAERRSRSANDAIVALRRHTHQVLEEEIARVRARHGCTAAAEEVELAMRRMIRQLLHEPTTRARQLAAEGRLDEYTAALQTLFGLETASESPASSAATCPVHDSSQRSA</sequence>
<evidence type="ECO:0000256" key="5">
    <source>
        <dbReference type="ARBA" id="ARBA00023002"/>
    </source>
</evidence>
<feature type="domain" description="Quinate/shikimate 5-dehydrogenase/glutamyl-tRNA reductase" evidence="12">
    <location>
        <begin position="188"/>
        <end position="312"/>
    </location>
</feature>
<dbReference type="GO" id="GO:0008883">
    <property type="term" value="F:glutamyl-tRNA reductase activity"/>
    <property type="evidence" value="ECO:0007669"/>
    <property type="project" value="UniProtKB-EC"/>
</dbReference>
<feature type="domain" description="Glutamyl-tRNA reductase N-terminal" evidence="13">
    <location>
        <begin position="9"/>
        <end position="155"/>
    </location>
</feature>
<feature type="binding site" evidence="8">
    <location>
        <begin position="114"/>
        <end position="116"/>
    </location>
    <ligand>
        <name>substrate</name>
    </ligand>
</feature>
<dbReference type="InterPro" id="IPR018214">
    <property type="entry name" value="GluRdtase_CS"/>
</dbReference>
<gene>
    <name evidence="8" type="primary">hemA</name>
    <name evidence="14" type="ORF">P8192_09730</name>
</gene>
<dbReference type="Gene3D" id="3.30.460.30">
    <property type="entry name" value="Glutamyl-tRNA reductase, N-terminal domain"/>
    <property type="match status" value="1"/>
</dbReference>
<keyword evidence="15" id="KW-1185">Reference proteome</keyword>
<protein>
    <recommendedName>
        <fullName evidence="3 8">Glutamyl-tRNA reductase</fullName>
        <shortName evidence="8">GluTR</shortName>
        <ecNumber evidence="3 8">1.2.1.70</ecNumber>
    </recommendedName>
</protein>
<proteinExistence type="inferred from homology"/>
<dbReference type="Proteomes" id="UP001219037">
    <property type="component" value="Chromosome"/>
</dbReference>
<feature type="binding site" evidence="8">
    <location>
        <position position="120"/>
    </location>
    <ligand>
        <name>substrate</name>
    </ligand>
</feature>
<dbReference type="SUPFAM" id="SSF69075">
    <property type="entry name" value="Glutamyl tRNA-reductase dimerization domain"/>
    <property type="match status" value="1"/>
</dbReference>
<feature type="binding site" evidence="8">
    <location>
        <begin position="46"/>
        <end position="49"/>
    </location>
    <ligand>
        <name>substrate</name>
    </ligand>
</feature>
<dbReference type="SUPFAM" id="SSF69742">
    <property type="entry name" value="Glutamyl tRNA-reductase catalytic, N-terminal domain"/>
    <property type="match status" value="1"/>
</dbReference>
<feature type="domain" description="Tetrapyrrole biosynthesis glutamyl-tRNA reductase dimerisation" evidence="11">
    <location>
        <begin position="325"/>
        <end position="422"/>
    </location>
</feature>
<evidence type="ECO:0000259" key="12">
    <source>
        <dbReference type="Pfam" id="PF01488"/>
    </source>
</evidence>
<evidence type="ECO:0000256" key="10">
    <source>
        <dbReference type="SAM" id="MobiDB-lite"/>
    </source>
</evidence>
<dbReference type="SUPFAM" id="SSF51735">
    <property type="entry name" value="NAD(P)-binding Rossmann-fold domains"/>
    <property type="match status" value="1"/>
</dbReference>
<feature type="site" description="Important for activity" evidence="8">
    <location>
        <position position="99"/>
    </location>
</feature>
<evidence type="ECO:0000256" key="8">
    <source>
        <dbReference type="HAMAP-Rule" id="MF_00087"/>
    </source>
</evidence>
<dbReference type="InterPro" id="IPR015895">
    <property type="entry name" value="4pyrrol_synth_GluRdtase_N"/>
</dbReference>
<evidence type="ECO:0000259" key="11">
    <source>
        <dbReference type="Pfam" id="PF00745"/>
    </source>
</evidence>
<keyword evidence="6 8" id="KW-0627">Porphyrin biosynthesis</keyword>
<dbReference type="InterPro" id="IPR006151">
    <property type="entry name" value="Shikm_DH/Glu-tRNA_Rdtase"/>
</dbReference>
<evidence type="ECO:0000256" key="3">
    <source>
        <dbReference type="ARBA" id="ARBA00012970"/>
    </source>
</evidence>